<evidence type="ECO:0000313" key="2">
    <source>
        <dbReference type="EMBL" id="KAF2845926.1"/>
    </source>
</evidence>
<organism evidence="2 3">
    <name type="scientific">Plenodomus tracheiphilus IPT5</name>
    <dbReference type="NCBI Taxonomy" id="1408161"/>
    <lineage>
        <taxon>Eukaryota</taxon>
        <taxon>Fungi</taxon>
        <taxon>Dikarya</taxon>
        <taxon>Ascomycota</taxon>
        <taxon>Pezizomycotina</taxon>
        <taxon>Dothideomycetes</taxon>
        <taxon>Pleosporomycetidae</taxon>
        <taxon>Pleosporales</taxon>
        <taxon>Pleosporineae</taxon>
        <taxon>Leptosphaeriaceae</taxon>
        <taxon>Plenodomus</taxon>
    </lineage>
</organism>
<dbReference type="Proteomes" id="UP000799423">
    <property type="component" value="Unassembled WGS sequence"/>
</dbReference>
<gene>
    <name evidence="2" type="ORF">T440DRAFT_482958</name>
</gene>
<feature type="signal peptide" evidence="1">
    <location>
        <begin position="1"/>
        <end position="21"/>
    </location>
</feature>
<proteinExistence type="predicted"/>
<keyword evidence="3" id="KW-1185">Reference proteome</keyword>
<name>A0A6A7ARJ0_9PLEO</name>
<evidence type="ECO:0000313" key="3">
    <source>
        <dbReference type="Proteomes" id="UP000799423"/>
    </source>
</evidence>
<accession>A0A6A7ARJ0</accession>
<sequence>MRLSQLSCIVVPLSVSAQAQGHAWERIGSNRAGSGSDEALRIYEEAGQNPNASDIVTFAQSFNNTPEDWKWRINISEIAVPNDLNDLGLANANFSEGLHVVHTQWQLEWPGEEDDLRSFIRSRNIDRLDFSALMARVESNLTDHFEDSDNGDCTPMLGQRCIDAIRQRAGATGTLSWSPRPLEGCEIALDDRDSSKGRAVGFSLLADDQRPNEWPRNGALVFATSGSYEPGEMASYNQSLRALHILVMQNWYSQGPVSGPPNATVVCRVVDKATGTAGLGDGSTAASWRQSMLAVISIPILATLFVML</sequence>
<protein>
    <submittedName>
        <fullName evidence="2">Uncharacterized protein</fullName>
    </submittedName>
</protein>
<evidence type="ECO:0000256" key="1">
    <source>
        <dbReference type="SAM" id="SignalP"/>
    </source>
</evidence>
<dbReference type="AlphaFoldDB" id="A0A6A7ARJ0"/>
<dbReference type="OrthoDB" id="3629846at2759"/>
<dbReference type="EMBL" id="MU006340">
    <property type="protein sequence ID" value="KAF2845926.1"/>
    <property type="molecule type" value="Genomic_DNA"/>
</dbReference>
<reference evidence="2" key="1">
    <citation type="submission" date="2020-01" db="EMBL/GenBank/DDBJ databases">
        <authorList>
            <consortium name="DOE Joint Genome Institute"/>
            <person name="Haridas S."/>
            <person name="Albert R."/>
            <person name="Binder M."/>
            <person name="Bloem J."/>
            <person name="Labutti K."/>
            <person name="Salamov A."/>
            <person name="Andreopoulos B."/>
            <person name="Baker S.E."/>
            <person name="Barry K."/>
            <person name="Bills G."/>
            <person name="Bluhm B.H."/>
            <person name="Cannon C."/>
            <person name="Castanera R."/>
            <person name="Culley D.E."/>
            <person name="Daum C."/>
            <person name="Ezra D."/>
            <person name="Gonzalez J.B."/>
            <person name="Henrissat B."/>
            <person name="Kuo A."/>
            <person name="Liang C."/>
            <person name="Lipzen A."/>
            <person name="Lutzoni F."/>
            <person name="Magnuson J."/>
            <person name="Mondo S."/>
            <person name="Nolan M."/>
            <person name="Ohm R."/>
            <person name="Pangilinan J."/>
            <person name="Park H.-J."/>
            <person name="Ramirez L."/>
            <person name="Alfaro M."/>
            <person name="Sun H."/>
            <person name="Tritt A."/>
            <person name="Yoshinaga Y."/>
            <person name="Zwiers L.-H."/>
            <person name="Turgeon B.G."/>
            <person name="Goodwin S.B."/>
            <person name="Spatafora J.W."/>
            <person name="Crous P.W."/>
            <person name="Grigoriev I.V."/>
        </authorList>
    </citation>
    <scope>NUCLEOTIDE SEQUENCE</scope>
    <source>
        <strain evidence="2">IPT5</strain>
    </source>
</reference>
<feature type="chain" id="PRO_5025354687" evidence="1">
    <location>
        <begin position="22"/>
        <end position="308"/>
    </location>
</feature>
<keyword evidence="1" id="KW-0732">Signal</keyword>